<dbReference type="Pfam" id="PF13439">
    <property type="entry name" value="Glyco_transf_4"/>
    <property type="match status" value="1"/>
</dbReference>
<feature type="domain" description="Glycosyl transferase family 1" evidence="2">
    <location>
        <begin position="172"/>
        <end position="330"/>
    </location>
</feature>
<organism evidence="4 5">
    <name type="scientific">Venenivibrio stagnispumantis</name>
    <dbReference type="NCBI Taxonomy" id="407998"/>
    <lineage>
        <taxon>Bacteria</taxon>
        <taxon>Pseudomonadati</taxon>
        <taxon>Aquificota</taxon>
        <taxon>Aquificia</taxon>
        <taxon>Aquificales</taxon>
        <taxon>Hydrogenothermaceae</taxon>
        <taxon>Venenivibrio</taxon>
    </lineage>
</organism>
<keyword evidence="5" id="KW-1185">Reference proteome</keyword>
<name>A0AA45WJM3_9AQUI</name>
<evidence type="ECO:0000313" key="4">
    <source>
        <dbReference type="EMBL" id="SMP03565.1"/>
    </source>
</evidence>
<dbReference type="AlphaFoldDB" id="A0AA45WJM3"/>
<dbReference type="InterPro" id="IPR001296">
    <property type="entry name" value="Glyco_trans_1"/>
</dbReference>
<dbReference type="SUPFAM" id="SSF53756">
    <property type="entry name" value="UDP-Glycosyltransferase/glycogen phosphorylase"/>
    <property type="match status" value="1"/>
</dbReference>
<feature type="domain" description="Glycosyltransferase subfamily 4-like N-terminal" evidence="3">
    <location>
        <begin position="50"/>
        <end position="164"/>
    </location>
</feature>
<dbReference type="Gene3D" id="3.40.50.2000">
    <property type="entry name" value="Glycogen Phosphorylase B"/>
    <property type="match status" value="2"/>
</dbReference>
<reference evidence="4" key="1">
    <citation type="submission" date="2017-05" db="EMBL/GenBank/DDBJ databases">
        <authorList>
            <person name="Varghese N."/>
            <person name="Submissions S."/>
        </authorList>
    </citation>
    <scope>NUCLEOTIDE SEQUENCE</scope>
    <source>
        <strain evidence="4">DSM 18763</strain>
    </source>
</reference>
<sequence>MIKILWVNANPNPNPGGTEIHSIDFINELEKIEDIQLYKAIAKGSYVDKHISEKNKFDITLKSEFSPLNTIKLINLARKIKPDFIIGNNGNEYINTFLAGKLSGAKIILFRHMLNYQPIFIKKFILPNVYKIIAVSESSKRRLIQDGIKEEKIEVLYNFIDEDRFYPDNEKRDKIRKQFNIKDDEIVILFVGKVNKGKGIYDFIEIADRLEGNVKFIVVGDGKDLENAKKLLKNKEKVIFTGYRKDTEYFYNASDIVLVLSKGEESFGRTAVEGIATGKVVFVYDIENLKYLFENEKSGFIVKNKEEAIKKLKEIINNKDLMKEISENALKLFKEKYSKKIILNKFINLLKESKNPNG</sequence>
<protein>
    <submittedName>
        <fullName evidence="4">Glycosyltransferase Family 4</fullName>
    </submittedName>
</protein>
<evidence type="ECO:0000256" key="1">
    <source>
        <dbReference type="ARBA" id="ARBA00022679"/>
    </source>
</evidence>
<comment type="caution">
    <text evidence="4">The sequence shown here is derived from an EMBL/GenBank/DDBJ whole genome shotgun (WGS) entry which is preliminary data.</text>
</comment>
<dbReference type="PANTHER" id="PTHR46401">
    <property type="entry name" value="GLYCOSYLTRANSFERASE WBBK-RELATED"/>
    <property type="match status" value="1"/>
</dbReference>
<dbReference type="GO" id="GO:0016757">
    <property type="term" value="F:glycosyltransferase activity"/>
    <property type="evidence" value="ECO:0007669"/>
    <property type="project" value="InterPro"/>
</dbReference>
<proteinExistence type="predicted"/>
<dbReference type="PANTHER" id="PTHR46401:SF2">
    <property type="entry name" value="GLYCOSYLTRANSFERASE WBBK-RELATED"/>
    <property type="match status" value="1"/>
</dbReference>
<evidence type="ECO:0000259" key="3">
    <source>
        <dbReference type="Pfam" id="PF13439"/>
    </source>
</evidence>
<keyword evidence="1" id="KW-0808">Transferase</keyword>
<accession>A0AA45WJM3</accession>
<gene>
    <name evidence="4" type="ORF">SAMN06264868_102140</name>
</gene>
<dbReference type="Proteomes" id="UP001157947">
    <property type="component" value="Unassembled WGS sequence"/>
</dbReference>
<evidence type="ECO:0000313" key="5">
    <source>
        <dbReference type="Proteomes" id="UP001157947"/>
    </source>
</evidence>
<evidence type="ECO:0000259" key="2">
    <source>
        <dbReference type="Pfam" id="PF00534"/>
    </source>
</evidence>
<dbReference type="RefSeq" id="WP_265133369.1">
    <property type="nucleotide sequence ID" value="NZ_FXTX01000002.1"/>
</dbReference>
<dbReference type="CDD" id="cd03801">
    <property type="entry name" value="GT4_PimA-like"/>
    <property type="match status" value="1"/>
</dbReference>
<dbReference type="EMBL" id="FXTX01000002">
    <property type="protein sequence ID" value="SMP03565.1"/>
    <property type="molecule type" value="Genomic_DNA"/>
</dbReference>
<dbReference type="Pfam" id="PF00534">
    <property type="entry name" value="Glycos_transf_1"/>
    <property type="match status" value="1"/>
</dbReference>
<dbReference type="InterPro" id="IPR028098">
    <property type="entry name" value="Glyco_trans_4-like_N"/>
</dbReference>